<keyword evidence="2" id="KW-0997">Cell inner membrane</keyword>
<keyword evidence="1" id="KW-1003">Cell membrane</keyword>
<dbReference type="GO" id="GO:0017089">
    <property type="term" value="F:glycolipid transfer activity"/>
    <property type="evidence" value="ECO:0007669"/>
    <property type="project" value="TreeGrafter"/>
</dbReference>
<dbReference type="Pfam" id="PF06835">
    <property type="entry name" value="LptC"/>
    <property type="match status" value="1"/>
</dbReference>
<evidence type="ECO:0000256" key="1">
    <source>
        <dbReference type="ARBA" id="ARBA00022475"/>
    </source>
</evidence>
<keyword evidence="4" id="KW-1133">Transmembrane helix</keyword>
<evidence type="ECO:0000256" key="3">
    <source>
        <dbReference type="ARBA" id="ARBA00022692"/>
    </source>
</evidence>
<dbReference type="AlphaFoldDB" id="A0A1B9F3N4"/>
<dbReference type="RefSeq" id="WP_067619923.1">
    <property type="nucleotide sequence ID" value="NZ_MAGO01000011.1"/>
</dbReference>
<protein>
    <recommendedName>
        <fullName evidence="8">LPS export ABC transporter periplasmic protein LptC</fullName>
    </recommendedName>
</protein>
<dbReference type="Gene3D" id="2.60.450.10">
    <property type="entry name" value="Lipopolysaccharide (LPS) transport protein A like domain"/>
    <property type="match status" value="1"/>
</dbReference>
<dbReference type="STRING" id="1156395.DBT_2089"/>
<dbReference type="InterPro" id="IPR052363">
    <property type="entry name" value="LPS_export_LptC"/>
</dbReference>
<organism evidence="6 7">
    <name type="scientific">Dissulfuribacter thermophilus</name>
    <dbReference type="NCBI Taxonomy" id="1156395"/>
    <lineage>
        <taxon>Bacteria</taxon>
        <taxon>Pseudomonadati</taxon>
        <taxon>Thermodesulfobacteriota</taxon>
        <taxon>Dissulfuribacteria</taxon>
        <taxon>Dissulfuribacterales</taxon>
        <taxon>Dissulfuribacteraceae</taxon>
        <taxon>Dissulfuribacter</taxon>
    </lineage>
</organism>
<proteinExistence type="predicted"/>
<evidence type="ECO:0000256" key="4">
    <source>
        <dbReference type="ARBA" id="ARBA00022989"/>
    </source>
</evidence>
<dbReference type="Proteomes" id="UP000093080">
    <property type="component" value="Unassembled WGS sequence"/>
</dbReference>
<keyword evidence="5" id="KW-0472">Membrane</keyword>
<dbReference type="GO" id="GO:0005886">
    <property type="term" value="C:plasma membrane"/>
    <property type="evidence" value="ECO:0007669"/>
    <property type="project" value="InterPro"/>
</dbReference>
<gene>
    <name evidence="6" type="ORF">DBT_2089</name>
</gene>
<comment type="caution">
    <text evidence="6">The sequence shown here is derived from an EMBL/GenBank/DDBJ whole genome shotgun (WGS) entry which is preliminary data.</text>
</comment>
<dbReference type="GO" id="GO:0015221">
    <property type="term" value="F:lipopolysaccharide transmembrane transporter activity"/>
    <property type="evidence" value="ECO:0007669"/>
    <property type="project" value="InterPro"/>
</dbReference>
<name>A0A1B9F3N4_9BACT</name>
<keyword evidence="7" id="KW-1185">Reference proteome</keyword>
<reference evidence="6 7" key="1">
    <citation type="submission" date="2016-06" db="EMBL/GenBank/DDBJ databases">
        <title>Respiratory ammonification of nitrate coupled to the oxidation of elemental sulfur in deep-sea autotrophic thermophilic bacteria.</title>
        <authorList>
            <person name="Slobodkina G.B."/>
            <person name="Mardanov A.V."/>
            <person name="Ravin N.V."/>
            <person name="Frolova A.A."/>
            <person name="Viryasiv M.B."/>
            <person name="Chernyh N.A."/>
            <person name="Bonch-Osmolovskaya E.A."/>
            <person name="Slobodkin A.I."/>
        </authorList>
    </citation>
    <scope>NUCLEOTIDE SEQUENCE [LARGE SCALE GENOMIC DNA]</scope>
    <source>
        <strain evidence="6 7">S69</strain>
    </source>
</reference>
<accession>A0A1B9F3N4</accession>
<dbReference type="NCBIfam" id="TIGR04409">
    <property type="entry name" value="LptC_YrbK"/>
    <property type="match status" value="1"/>
</dbReference>
<dbReference type="EMBL" id="MAGO01000011">
    <property type="protein sequence ID" value="OCC14547.1"/>
    <property type="molecule type" value="Genomic_DNA"/>
</dbReference>
<evidence type="ECO:0000313" key="7">
    <source>
        <dbReference type="Proteomes" id="UP000093080"/>
    </source>
</evidence>
<dbReference type="InterPro" id="IPR026265">
    <property type="entry name" value="LptC"/>
</dbReference>
<dbReference type="InterPro" id="IPR010664">
    <property type="entry name" value="LipoPS_assembly_LptC-rel"/>
</dbReference>
<dbReference type="PANTHER" id="PTHR37481:SF1">
    <property type="entry name" value="LIPOPOLYSACCHARIDE EXPORT SYSTEM PROTEIN LPTC"/>
    <property type="match status" value="1"/>
</dbReference>
<keyword evidence="3" id="KW-0812">Transmembrane</keyword>
<sequence length="179" mass="20339">MNKKKAIIWLSSICVLALGIANLFRFNHDELEFPRPKIYADAKMSGIFYQKIKKNQLIMKLRADEAILLKKDKRLTARHLTLSVLKDGTQLAKLRSLKGELDLDTMDALFLDDVRLETKNNGVLFTQKLRYIPSSELLTTDVPVIIQKGGLKVTGKALSYNLKTGKMLIKESKTFIESQ</sequence>
<evidence type="ECO:0008006" key="8">
    <source>
        <dbReference type="Google" id="ProtNLM"/>
    </source>
</evidence>
<dbReference type="PANTHER" id="PTHR37481">
    <property type="entry name" value="LIPOPOLYSACCHARIDE EXPORT SYSTEM PROTEIN LPTC"/>
    <property type="match status" value="1"/>
</dbReference>
<evidence type="ECO:0000256" key="5">
    <source>
        <dbReference type="ARBA" id="ARBA00023136"/>
    </source>
</evidence>
<dbReference type="GO" id="GO:0030288">
    <property type="term" value="C:outer membrane-bounded periplasmic space"/>
    <property type="evidence" value="ECO:0007669"/>
    <property type="project" value="TreeGrafter"/>
</dbReference>
<evidence type="ECO:0000313" key="6">
    <source>
        <dbReference type="EMBL" id="OCC14547.1"/>
    </source>
</evidence>
<evidence type="ECO:0000256" key="2">
    <source>
        <dbReference type="ARBA" id="ARBA00022519"/>
    </source>
</evidence>